<feature type="domain" description="Bacterial Ig" evidence="3">
    <location>
        <begin position="370"/>
        <end position="450"/>
    </location>
</feature>
<feature type="domain" description="Bacterial Ig-like" evidence="4">
    <location>
        <begin position="781"/>
        <end position="870"/>
    </location>
</feature>
<evidence type="ECO:0000256" key="1">
    <source>
        <dbReference type="ARBA" id="ARBA00022837"/>
    </source>
</evidence>
<name>A0AA90WH37_9GAMM</name>
<dbReference type="InterPro" id="IPR011049">
    <property type="entry name" value="Serralysin-like_metalloprot_C"/>
</dbReference>
<protein>
    <submittedName>
        <fullName evidence="5">RTX toxin</fullName>
    </submittedName>
</protein>
<dbReference type="GO" id="GO:0005509">
    <property type="term" value="F:calcium ion binding"/>
    <property type="evidence" value="ECO:0007669"/>
    <property type="project" value="InterPro"/>
</dbReference>
<dbReference type="InterPro" id="IPR018511">
    <property type="entry name" value="Hemolysin-typ_Ca-bd_CS"/>
</dbReference>
<dbReference type="PRINTS" id="PR00313">
    <property type="entry name" value="CABNDNGRPT"/>
</dbReference>
<dbReference type="InterPro" id="IPR044016">
    <property type="entry name" value="Big_13"/>
</dbReference>
<dbReference type="Gene3D" id="2.150.10.10">
    <property type="entry name" value="Serralysin-like metalloprotease, C-terminal"/>
    <property type="match status" value="2"/>
</dbReference>
<feature type="domain" description="Bacterial Ig" evidence="3">
    <location>
        <begin position="204"/>
        <end position="284"/>
    </location>
</feature>
<dbReference type="EMBL" id="WITK01000040">
    <property type="protein sequence ID" value="MQW93438.1"/>
    <property type="molecule type" value="Genomic_DNA"/>
</dbReference>
<dbReference type="Gene3D" id="2.60.40.10">
    <property type="entry name" value="Immunoglobulins"/>
    <property type="match status" value="6"/>
</dbReference>
<keyword evidence="1" id="KW-0106">Calcium</keyword>
<dbReference type="NCBIfam" id="NF033510">
    <property type="entry name" value="Ca_tandemer"/>
    <property type="match status" value="5"/>
</dbReference>
<reference evidence="5 6" key="1">
    <citation type="submission" date="2019-10" db="EMBL/GenBank/DDBJ databases">
        <authorList>
            <person name="Dong K."/>
        </authorList>
    </citation>
    <scope>NUCLEOTIDE SEQUENCE [LARGE SCALE GENOMIC DNA]</scope>
    <source>
        <strain evidence="6">dk771</strain>
    </source>
</reference>
<sequence>MSKEILILKEGIKTTLEASQVENIVQQSEQIIVKLKNGEQIILSKTENFSIDVLENNKSILRLDSSNLESLSELEKFLAQESNFWFDNKFITYGGGGLLTAGVVAAASSGGGGSTSGDITPPVTLTQELSADNKTVTGTTEANATVTVSYNGKVIGTAVAGTDGTYSVTLDKVYNNGEKLEVIATDTANNSTTPNSIIAPDKTAPASLTQAISADGQTITGTTEAGATVTATFNGQVVGTAVAGTDGQYTLTLNPAFTNGEQLAVIATDKANNSTKPNTVTAPDSTAPATLTQVLSADNKTVTGTTEANATVTVSYNGKVIGTAVAGTDGTYSVTLDKVYNNGEKLEVIATDTANNSTTPNSIIAPDKTAPASLTQAISADGQTITGTTEAGATVTATFNGQVVGTAVAGTDGQYTLTLNPAFTNGEQLAVIATDKANNSTKPNTVTAPDSTAPATLTQVLSADNKTVTGTTEANATVTVSYNGKVIGTAVAGTDGTYSVTLDKVYNNGEKLEIIAKDQADNAVTKNLYAPIAQLENADAHFELAEIFETQTVLKDDIVYSQQDQSSMYIYVDFEVTGENSLILLSLTNASGSINGSYNYSIYGNGISSSSSKTISSIGLSYQDIILVEGLAPGHYTLQLDAYSWNTDFELVVKQEKLVNELVFEGYETVVGHIFADVNGKVSAPQSYILKVGDQEIRVENGKGDVESITYHTQHGSLTLKANGSYTYQSSWSESGLDAKGLNDQLNIQIISMDGQAKSDYQVYITTDITPPVAGELIFTNFEDSGISAIDGITNDASFDLSIQGNELNSTVEYQYSTDGGVTWTKFDRQFDYWGDGFNFFDEGTYSFRAKITDFLGNESYTDIKTITVDLTAPELQSVFSYDAQNDQVIFNAPKDEYEVYKWVNDEWQAVKLNNTVGWDSAKYKVVATDVAGNTAEIIFNIGEVSGTYKPDSSADQNIIKGTEGSDYLYGGDGDDILISYGAGDRLYGGKGDDTLIYGGNSNQYMLLQGGEGVDTYIIDKKLLTNGSYIHLLDEGWTTPLNNILYLNSVLPEEVHLKHISSGFEITFNDLSAKISVSYDPINRIYFDDGTVWDHEYIKSLGKLVGTEENDELLADSEIYVIEGLGGDDYLIGGEQDDLLYGDAGDDTLIALGGTDNLYGGQGNDIFIVREGIRATLHGDEGSNTYVVNKDYLKGYVHILPDSNATDTLKLEGFNINDLVVTSKSNDLEITFNQSTGTINIYNQLSSYGGGVDFIEFDDGTIWDRETILNKVNAPQYAQFSIGEESLHDVLSVEDADLFDHSADGMLLNENLVTSLLIESTDNEIDLTQFVGDVTETTASASGIDTATLVSNYRVDVYDELLMTNTMNI</sequence>
<dbReference type="Pfam" id="PF00353">
    <property type="entry name" value="HemolysinCabind"/>
    <property type="match status" value="3"/>
</dbReference>
<feature type="domain" description="Bacterial Ig" evidence="3">
    <location>
        <begin position="453"/>
        <end position="523"/>
    </location>
</feature>
<dbReference type="InterPro" id="IPR041498">
    <property type="entry name" value="Big_6"/>
</dbReference>
<gene>
    <name evidence="5" type="ORF">GHJ48_13750</name>
</gene>
<dbReference type="Pfam" id="PF06594">
    <property type="entry name" value="HCBP_related"/>
    <property type="match status" value="1"/>
</dbReference>
<dbReference type="SUPFAM" id="SSF51120">
    <property type="entry name" value="beta-Roll"/>
    <property type="match status" value="2"/>
</dbReference>
<dbReference type="InterPro" id="IPR001343">
    <property type="entry name" value="Hemolysn_Ca-bd"/>
</dbReference>
<dbReference type="Proteomes" id="UP000480556">
    <property type="component" value="Unassembled WGS sequence"/>
</dbReference>
<dbReference type="Pfam" id="PF19077">
    <property type="entry name" value="Big_13"/>
    <property type="match status" value="1"/>
</dbReference>
<dbReference type="InterPro" id="IPR013783">
    <property type="entry name" value="Ig-like_fold"/>
</dbReference>
<dbReference type="Pfam" id="PF17936">
    <property type="entry name" value="Big_6"/>
    <property type="match status" value="5"/>
</dbReference>
<dbReference type="InterPro" id="IPR010566">
    <property type="entry name" value="Haemolys_ca-bd"/>
</dbReference>
<organism evidence="5 6">
    <name type="scientific">Acinetobacter wanghuae</name>
    <dbReference type="NCBI Taxonomy" id="2662362"/>
    <lineage>
        <taxon>Bacteria</taxon>
        <taxon>Pseudomonadati</taxon>
        <taxon>Pseudomonadota</taxon>
        <taxon>Gammaproteobacteria</taxon>
        <taxon>Moraxellales</taxon>
        <taxon>Moraxellaceae</taxon>
        <taxon>Acinetobacter</taxon>
    </lineage>
</organism>
<feature type="domain" description="Bacterial Ig" evidence="3">
    <location>
        <begin position="287"/>
        <end position="367"/>
    </location>
</feature>
<comment type="caution">
    <text evidence="5">The sequence shown here is derived from an EMBL/GenBank/DDBJ whole genome shotgun (WGS) entry which is preliminary data.</text>
</comment>
<feature type="domain" description="Bacterial Ig" evidence="3">
    <location>
        <begin position="123"/>
        <end position="201"/>
    </location>
</feature>
<accession>A0AA90WH37</accession>
<dbReference type="PROSITE" id="PS00330">
    <property type="entry name" value="HEMOLYSIN_CALCIUM"/>
    <property type="match status" value="1"/>
</dbReference>
<dbReference type="RefSeq" id="WP_153389533.1">
    <property type="nucleotide sequence ID" value="NZ_WITK01000040.1"/>
</dbReference>
<evidence type="ECO:0000259" key="4">
    <source>
        <dbReference type="Pfam" id="PF19077"/>
    </source>
</evidence>
<feature type="domain" description="Haemolysin-type calcium binding-related" evidence="2">
    <location>
        <begin position="1227"/>
        <end position="1267"/>
    </location>
</feature>
<evidence type="ECO:0000259" key="2">
    <source>
        <dbReference type="Pfam" id="PF06594"/>
    </source>
</evidence>
<proteinExistence type="predicted"/>
<evidence type="ECO:0000259" key="3">
    <source>
        <dbReference type="Pfam" id="PF17936"/>
    </source>
</evidence>
<evidence type="ECO:0000313" key="6">
    <source>
        <dbReference type="Proteomes" id="UP000480556"/>
    </source>
</evidence>
<evidence type="ECO:0000313" key="5">
    <source>
        <dbReference type="EMBL" id="MQW93438.1"/>
    </source>
</evidence>